<evidence type="ECO:0000313" key="4">
    <source>
        <dbReference type="EMBL" id="KYP72589.1"/>
    </source>
</evidence>
<proteinExistence type="predicted"/>
<evidence type="ECO:0000256" key="2">
    <source>
        <dbReference type="SAM" id="Phobius"/>
    </source>
</evidence>
<feature type="transmembrane region" description="Helical" evidence="2">
    <location>
        <begin position="186"/>
        <end position="206"/>
    </location>
</feature>
<feature type="region of interest" description="Disordered" evidence="1">
    <location>
        <begin position="224"/>
        <end position="282"/>
    </location>
</feature>
<dbReference type="PANTHER" id="PTHR31099:SF28">
    <property type="entry name" value="F5J5.12"/>
    <property type="match status" value="1"/>
</dbReference>
<dbReference type="Pfam" id="PF04195">
    <property type="entry name" value="Transposase_28"/>
    <property type="match status" value="1"/>
</dbReference>
<dbReference type="Proteomes" id="UP000075243">
    <property type="component" value="Chromosome 2"/>
</dbReference>
<dbReference type="PANTHER" id="PTHR31099">
    <property type="entry name" value="OS06G0165300 PROTEIN"/>
    <property type="match status" value="1"/>
</dbReference>
<gene>
    <name evidence="4" type="ORF">KK1_005185</name>
</gene>
<sequence>MYYCFFRDLGVCLPFTQFECDFLNHVNAAPCQLHPNSWGFLRAFQVLCTVLGIEVSLPVFLHFYQLKLGVPPYGILSLNRSRDGGLFTLYSQSYKNFKQEFFRVALVNVDPLEDGAFYFGGLPKFPFYWCPKPSRFHGVGQVKLTASKVAAIDNLAALPRPLDCKLVLSLANSAYRERGLESEYFVFWWLGICVAFFCFLSVGIMGKNLWRKLKHRYNVTELEVPEPQEEDVPPLKVSRKRKRGAKEVGGTSASADAEEVTSTTADASAVDLTESPPPKEAPQVAFEEVVRAAKVGIPATEQVAQAAKVVRTLLLLLF</sequence>
<feature type="domain" description="Transposase (putative) gypsy type" evidence="3">
    <location>
        <begin position="9"/>
        <end position="67"/>
    </location>
</feature>
<dbReference type="Gramene" id="C.cajan_05058.t">
    <property type="protein sequence ID" value="C.cajan_05058.t.cds1"/>
    <property type="gene ID" value="C.cajan_05058"/>
</dbReference>
<keyword evidence="2" id="KW-1133">Transmembrane helix</keyword>
<name>A0A151TZU0_CAJCA</name>
<keyword evidence="5" id="KW-1185">Reference proteome</keyword>
<keyword evidence="2" id="KW-0812">Transmembrane</keyword>
<accession>A0A151TZU0</accession>
<keyword evidence="2" id="KW-0472">Membrane</keyword>
<dbReference type="InterPro" id="IPR007321">
    <property type="entry name" value="Transposase_28"/>
</dbReference>
<evidence type="ECO:0000256" key="1">
    <source>
        <dbReference type="SAM" id="MobiDB-lite"/>
    </source>
</evidence>
<evidence type="ECO:0000259" key="3">
    <source>
        <dbReference type="Pfam" id="PF04195"/>
    </source>
</evidence>
<protein>
    <recommendedName>
        <fullName evidence="3">Transposase (putative) gypsy type domain-containing protein</fullName>
    </recommendedName>
</protein>
<dbReference type="AlphaFoldDB" id="A0A151TZU0"/>
<organism evidence="4 5">
    <name type="scientific">Cajanus cajan</name>
    <name type="common">Pigeon pea</name>
    <name type="synonym">Cajanus indicus</name>
    <dbReference type="NCBI Taxonomy" id="3821"/>
    <lineage>
        <taxon>Eukaryota</taxon>
        <taxon>Viridiplantae</taxon>
        <taxon>Streptophyta</taxon>
        <taxon>Embryophyta</taxon>
        <taxon>Tracheophyta</taxon>
        <taxon>Spermatophyta</taxon>
        <taxon>Magnoliopsida</taxon>
        <taxon>eudicotyledons</taxon>
        <taxon>Gunneridae</taxon>
        <taxon>Pentapetalae</taxon>
        <taxon>rosids</taxon>
        <taxon>fabids</taxon>
        <taxon>Fabales</taxon>
        <taxon>Fabaceae</taxon>
        <taxon>Papilionoideae</taxon>
        <taxon>50 kb inversion clade</taxon>
        <taxon>NPAAA clade</taxon>
        <taxon>indigoferoid/millettioid clade</taxon>
        <taxon>Phaseoleae</taxon>
        <taxon>Cajanus</taxon>
    </lineage>
</organism>
<reference evidence="4 5" key="1">
    <citation type="journal article" date="2012" name="Nat. Biotechnol.">
        <title>Draft genome sequence of pigeonpea (Cajanus cajan), an orphan legume crop of resource-poor farmers.</title>
        <authorList>
            <person name="Varshney R.K."/>
            <person name="Chen W."/>
            <person name="Li Y."/>
            <person name="Bharti A.K."/>
            <person name="Saxena R.K."/>
            <person name="Schlueter J.A."/>
            <person name="Donoghue M.T."/>
            <person name="Azam S."/>
            <person name="Fan G."/>
            <person name="Whaley A.M."/>
            <person name="Farmer A.D."/>
            <person name="Sheridan J."/>
            <person name="Iwata A."/>
            <person name="Tuteja R."/>
            <person name="Penmetsa R.V."/>
            <person name="Wu W."/>
            <person name="Upadhyaya H.D."/>
            <person name="Yang S.P."/>
            <person name="Shah T."/>
            <person name="Saxena K.B."/>
            <person name="Michael T."/>
            <person name="McCombie W.R."/>
            <person name="Yang B."/>
            <person name="Zhang G."/>
            <person name="Yang H."/>
            <person name="Wang J."/>
            <person name="Spillane C."/>
            <person name="Cook D.R."/>
            <person name="May G.D."/>
            <person name="Xu X."/>
            <person name="Jackson S.A."/>
        </authorList>
    </citation>
    <scope>NUCLEOTIDE SEQUENCE [LARGE SCALE GENOMIC DNA]</scope>
    <source>
        <strain evidence="5">cv. Asha</strain>
    </source>
</reference>
<dbReference type="EMBL" id="CM003604">
    <property type="protein sequence ID" value="KYP72589.1"/>
    <property type="molecule type" value="Genomic_DNA"/>
</dbReference>
<evidence type="ECO:0000313" key="5">
    <source>
        <dbReference type="Proteomes" id="UP000075243"/>
    </source>
</evidence>